<protein>
    <recommendedName>
        <fullName evidence="3">Lipoprotein</fullName>
    </recommendedName>
</protein>
<reference evidence="1 2" key="1">
    <citation type="submission" date="2021-05" db="EMBL/GenBank/DDBJ databases">
        <title>Croceibacterium sp. LX-88 genome sequence.</title>
        <authorList>
            <person name="Luo X."/>
        </authorList>
    </citation>
    <scope>NUCLEOTIDE SEQUENCE [LARGE SCALE GENOMIC DNA]</scope>
    <source>
        <strain evidence="1 2">LX-88</strain>
    </source>
</reference>
<dbReference type="EMBL" id="JAHFVK010000001">
    <property type="protein sequence ID" value="MBT2133774.1"/>
    <property type="molecule type" value="Genomic_DNA"/>
</dbReference>
<keyword evidence="2" id="KW-1185">Reference proteome</keyword>
<dbReference type="Proteomes" id="UP000811255">
    <property type="component" value="Unassembled WGS sequence"/>
</dbReference>
<name>A0ABS5W281_9SPHN</name>
<evidence type="ECO:0000313" key="1">
    <source>
        <dbReference type="EMBL" id="MBT2133774.1"/>
    </source>
</evidence>
<accession>A0ABS5W281</accession>
<proteinExistence type="predicted"/>
<comment type="caution">
    <text evidence="1">The sequence shown here is derived from an EMBL/GenBank/DDBJ whole genome shotgun (WGS) entry which is preliminary data.</text>
</comment>
<sequence length="156" mass="16683">MLLAGCGNSSTPEEQALKDARDVAMVEAANKAEPPLELVTPEPILLPDLERYDLYGDACNYAPGTSLGTRVVAREADAFVKIDGEVQRFAADPGSRELPLGTRTLYNGKEFSLQLEIRGEGEATPDGKTNYEGTVTLRDPHGRPVYEGTGLAQCGG</sequence>
<gene>
    <name evidence="1" type="ORF">KK137_05450</name>
</gene>
<evidence type="ECO:0008006" key="3">
    <source>
        <dbReference type="Google" id="ProtNLM"/>
    </source>
</evidence>
<dbReference type="RefSeq" id="WP_214535139.1">
    <property type="nucleotide sequence ID" value="NZ_JAHFVK010000001.1"/>
</dbReference>
<evidence type="ECO:0000313" key="2">
    <source>
        <dbReference type="Proteomes" id="UP000811255"/>
    </source>
</evidence>
<organism evidence="1 2">
    <name type="scientific">Croceibacterium selenioxidans</name>
    <dbReference type="NCBI Taxonomy" id="2838833"/>
    <lineage>
        <taxon>Bacteria</taxon>
        <taxon>Pseudomonadati</taxon>
        <taxon>Pseudomonadota</taxon>
        <taxon>Alphaproteobacteria</taxon>
        <taxon>Sphingomonadales</taxon>
        <taxon>Erythrobacteraceae</taxon>
        <taxon>Croceibacterium</taxon>
    </lineage>
</organism>